<evidence type="ECO:0000256" key="16">
    <source>
        <dbReference type="ARBA" id="ARBA00033088"/>
    </source>
</evidence>
<dbReference type="FunFam" id="3.40.50.2000:FF:000216">
    <property type="entry name" value="Chitobiosyldiphosphodolichol beta-mannosyltransferase"/>
    <property type="match status" value="1"/>
</dbReference>
<evidence type="ECO:0000256" key="4">
    <source>
        <dbReference type="ARBA" id="ARBA00015841"/>
    </source>
</evidence>
<accession>A0A1G4JPB6</accession>
<dbReference type="OrthoDB" id="614844at2759"/>
<evidence type="ECO:0000313" key="21">
    <source>
        <dbReference type="Proteomes" id="UP000191024"/>
    </source>
</evidence>
<dbReference type="InterPro" id="IPR026051">
    <property type="entry name" value="ALG1-like"/>
</dbReference>
<comment type="pathway">
    <text evidence="2">Protein modification; protein glycosylation.</text>
</comment>
<keyword evidence="5" id="KW-0328">Glycosyltransferase</keyword>
<dbReference type="AlphaFoldDB" id="A0A1G4JPB6"/>
<evidence type="ECO:0000256" key="1">
    <source>
        <dbReference type="ARBA" id="ARBA00004389"/>
    </source>
</evidence>
<evidence type="ECO:0000256" key="17">
    <source>
        <dbReference type="ARBA" id="ARBA00045071"/>
    </source>
</evidence>
<protein>
    <recommendedName>
        <fullName evidence="4">Chitobiosyldiphosphodolichol beta-mannosyltransferase</fullName>
        <ecNumber evidence="3">2.4.1.142</ecNumber>
    </recommendedName>
    <alternativeName>
        <fullName evidence="13">Asparagine-linked glycosylation protein 1</fullName>
    </alternativeName>
    <alternativeName>
        <fullName evidence="15">Beta-1,4-mannosyltransferase</fullName>
    </alternativeName>
    <alternativeName>
        <fullName evidence="16">GDP-Man:GlcNAc2-PP-dolichol mannosyltransferase</fullName>
    </alternativeName>
    <alternativeName>
        <fullName evidence="14">GDP-mannose-dolichol diphosphochitobiose mannosyltransferase</fullName>
    </alternativeName>
</protein>
<keyword evidence="8" id="KW-0256">Endoplasmic reticulum</keyword>
<keyword evidence="7 18" id="KW-0812">Transmembrane</keyword>
<dbReference type="Pfam" id="PF00534">
    <property type="entry name" value="Glycos_transf_1"/>
    <property type="match status" value="1"/>
</dbReference>
<feature type="domain" description="Glycosyl transferase family 1" evidence="19">
    <location>
        <begin position="260"/>
        <end position="426"/>
    </location>
</feature>
<keyword evidence="21" id="KW-1185">Reference proteome</keyword>
<feature type="transmembrane region" description="Helical" evidence="18">
    <location>
        <begin position="12"/>
        <end position="32"/>
    </location>
</feature>
<evidence type="ECO:0000256" key="11">
    <source>
        <dbReference type="ARBA" id="ARBA00023136"/>
    </source>
</evidence>
<dbReference type="STRING" id="1230905.A0A1G4JPB6"/>
<evidence type="ECO:0000256" key="3">
    <source>
        <dbReference type="ARBA" id="ARBA00012611"/>
    </source>
</evidence>
<evidence type="ECO:0000256" key="6">
    <source>
        <dbReference type="ARBA" id="ARBA00022679"/>
    </source>
</evidence>
<evidence type="ECO:0000256" key="9">
    <source>
        <dbReference type="ARBA" id="ARBA00022968"/>
    </source>
</evidence>
<evidence type="ECO:0000256" key="5">
    <source>
        <dbReference type="ARBA" id="ARBA00022676"/>
    </source>
</evidence>
<comment type="catalytic activity">
    <reaction evidence="17">
        <text>an N,N'-diacetylchitobiosyl-diphospho-di-trans,poly-cis-dolichol + GDP-alpha-D-mannose = a beta-D-Man-(1-&gt;4)-beta-D-GlcNAc-(1-&gt;4)-alpha-D-GlcNAc-diphospho-di-trans,poly-cis-dolichol + GDP + H(+)</text>
        <dbReference type="Rhea" id="RHEA:13865"/>
        <dbReference type="Rhea" id="RHEA-COMP:19510"/>
        <dbReference type="Rhea" id="RHEA-COMP:19511"/>
        <dbReference type="ChEBI" id="CHEBI:15378"/>
        <dbReference type="ChEBI" id="CHEBI:57269"/>
        <dbReference type="ChEBI" id="CHEBI:57527"/>
        <dbReference type="ChEBI" id="CHEBI:58189"/>
        <dbReference type="ChEBI" id="CHEBI:58472"/>
        <dbReference type="EC" id="2.4.1.142"/>
    </reaction>
    <physiologicalReaction direction="left-to-right" evidence="17">
        <dbReference type="Rhea" id="RHEA:13866"/>
    </physiologicalReaction>
</comment>
<dbReference type="InterPro" id="IPR001296">
    <property type="entry name" value="Glyco_trans_1"/>
</dbReference>
<dbReference type="EC" id="2.4.1.142" evidence="3"/>
<comment type="subcellular location">
    <subcellularLocation>
        <location evidence="1">Endoplasmic reticulum membrane</location>
        <topology evidence="1">Single-pass membrane protein</topology>
    </subcellularLocation>
</comment>
<dbReference type="SUPFAM" id="SSF53756">
    <property type="entry name" value="UDP-Glycosyltransferase/glycogen phosphorylase"/>
    <property type="match status" value="1"/>
</dbReference>
<proteinExistence type="predicted"/>
<gene>
    <name evidence="20" type="ORF">LAMI_0E10088G</name>
</gene>
<dbReference type="PANTHER" id="PTHR13036:SF0">
    <property type="entry name" value="CHITOBIOSYLDIPHOSPHODOLICHOL BETA-MANNOSYLTRANSFERASE"/>
    <property type="match status" value="1"/>
</dbReference>
<dbReference type="Gene3D" id="3.40.50.2000">
    <property type="entry name" value="Glycogen Phosphorylase B"/>
    <property type="match status" value="1"/>
</dbReference>
<dbReference type="EMBL" id="LT598465">
    <property type="protein sequence ID" value="SCU92382.1"/>
    <property type="molecule type" value="Genomic_DNA"/>
</dbReference>
<evidence type="ECO:0000256" key="14">
    <source>
        <dbReference type="ARBA" id="ARBA00031434"/>
    </source>
</evidence>
<evidence type="ECO:0000256" key="15">
    <source>
        <dbReference type="ARBA" id="ARBA00031566"/>
    </source>
</evidence>
<evidence type="ECO:0000256" key="7">
    <source>
        <dbReference type="ARBA" id="ARBA00022692"/>
    </source>
</evidence>
<keyword evidence="11 18" id="KW-0472">Membrane</keyword>
<name>A0A1G4JPB6_9SACH</name>
<evidence type="ECO:0000256" key="8">
    <source>
        <dbReference type="ARBA" id="ARBA00022824"/>
    </source>
</evidence>
<evidence type="ECO:0000256" key="18">
    <source>
        <dbReference type="SAM" id="Phobius"/>
    </source>
</evidence>
<dbReference type="PANTHER" id="PTHR13036">
    <property type="entry name" value="BETA1,4 MANNOSYLTRANSFERASE"/>
    <property type="match status" value="1"/>
</dbReference>
<sequence>MFEWIPGWLWWLLTLYACIPLVCYVIFPYLAYGNRSTRKRVIICVLGDLGHSPRMCYHARSFSSSGWQVELCGLVEEMPPADIIDDPRITIHQLRTWIPDGKPRTFAVVAMLKVISQIGSILKTLWELRGSDYMVVQNPPSIPILPIAAVYSLVSGCKLIVDWHNLGYTILELKLGSSWHPLVVIVFLVEWFFAKWAHAHLTVTKAMEKFLVGKFGVSKKRIAVLCDRPARQFRPLEKPRAVALQQPFVHKYLPKGFDASSGDQIIVTSTSFTPDEDLSVLIGALKIYENSYKKFDASLPRILCFITGKGPLKSKYEHAVKREKWDRVTIEFVWLTTEDYPKLLQLCDFGVSLHTSSSGLDLPMKILDMFGSAIPVVAYNYPVLDELVAHNRNGLKFMDRRELHEALIFMVKDKNVREVLKDGARKESANRWEQSWETAMHRLKVVSN</sequence>
<dbReference type="Proteomes" id="UP000191024">
    <property type="component" value="Chromosome E"/>
</dbReference>
<organism evidence="20 21">
    <name type="scientific">Lachancea mirantina</name>
    <dbReference type="NCBI Taxonomy" id="1230905"/>
    <lineage>
        <taxon>Eukaryota</taxon>
        <taxon>Fungi</taxon>
        <taxon>Dikarya</taxon>
        <taxon>Ascomycota</taxon>
        <taxon>Saccharomycotina</taxon>
        <taxon>Saccharomycetes</taxon>
        <taxon>Saccharomycetales</taxon>
        <taxon>Saccharomycetaceae</taxon>
        <taxon>Lachancea</taxon>
    </lineage>
</organism>
<dbReference type="UniPathway" id="UPA00378"/>
<keyword evidence="10 18" id="KW-1133">Transmembrane helix</keyword>
<dbReference type="GO" id="GO:0004578">
    <property type="term" value="F:chitobiosyldiphosphodolichol beta-mannosyltransferase activity"/>
    <property type="evidence" value="ECO:0007669"/>
    <property type="project" value="UniProtKB-EC"/>
</dbReference>
<evidence type="ECO:0000256" key="12">
    <source>
        <dbReference type="ARBA" id="ARBA00024899"/>
    </source>
</evidence>
<dbReference type="GO" id="GO:0005789">
    <property type="term" value="C:endoplasmic reticulum membrane"/>
    <property type="evidence" value="ECO:0007669"/>
    <property type="project" value="UniProtKB-SubCell"/>
</dbReference>
<evidence type="ECO:0000256" key="10">
    <source>
        <dbReference type="ARBA" id="ARBA00022989"/>
    </source>
</evidence>
<reference evidence="20 21" key="1">
    <citation type="submission" date="2016-03" db="EMBL/GenBank/DDBJ databases">
        <authorList>
            <person name="Devillers H."/>
        </authorList>
    </citation>
    <scope>NUCLEOTIDE SEQUENCE [LARGE SCALE GENOMIC DNA]</scope>
    <source>
        <strain evidence="20">CBS 11717</strain>
    </source>
</reference>
<evidence type="ECO:0000259" key="19">
    <source>
        <dbReference type="Pfam" id="PF00534"/>
    </source>
</evidence>
<evidence type="ECO:0000313" key="20">
    <source>
        <dbReference type="EMBL" id="SCU92382.1"/>
    </source>
</evidence>
<evidence type="ECO:0000256" key="13">
    <source>
        <dbReference type="ARBA" id="ARBA00030745"/>
    </source>
</evidence>
<keyword evidence="6" id="KW-0808">Transferase</keyword>
<comment type="function">
    <text evidence="12">Participates in the formation of the lipid-linked precursor oligosaccharide for N-glycosylation. Involved in assembling the dolichol-pyrophosphate-GlcNAc(2)-Man(5) intermediate on the cytoplasmic surface of the ER.</text>
</comment>
<keyword evidence="9" id="KW-0735">Signal-anchor</keyword>
<evidence type="ECO:0000256" key="2">
    <source>
        <dbReference type="ARBA" id="ARBA00004922"/>
    </source>
</evidence>